<evidence type="ECO:0000256" key="21">
    <source>
        <dbReference type="ARBA" id="ARBA00048005"/>
    </source>
</evidence>
<dbReference type="EMBL" id="KB031042">
    <property type="protein sequence ID" value="ELK05335.1"/>
    <property type="molecule type" value="Genomic_DNA"/>
</dbReference>
<dbReference type="GO" id="GO:0006417">
    <property type="term" value="P:regulation of translation"/>
    <property type="evidence" value="ECO:0007669"/>
    <property type="project" value="UniProtKB-KW"/>
</dbReference>
<dbReference type="PANTHER" id="PTHR10836">
    <property type="entry name" value="GLYCERALDEHYDE 3-PHOSPHATE DEHYDROGENASE"/>
    <property type="match status" value="1"/>
</dbReference>
<evidence type="ECO:0000256" key="20">
    <source>
        <dbReference type="ARBA" id="ARBA00047698"/>
    </source>
</evidence>
<evidence type="ECO:0000313" key="23">
    <source>
        <dbReference type="EMBL" id="ELK05335.1"/>
    </source>
</evidence>
<dbReference type="GO" id="GO:0005856">
    <property type="term" value="C:cytoskeleton"/>
    <property type="evidence" value="ECO:0007669"/>
    <property type="project" value="UniProtKB-SubCell"/>
</dbReference>
<dbReference type="Proteomes" id="UP000010552">
    <property type="component" value="Unassembled WGS sequence"/>
</dbReference>
<dbReference type="InterPro" id="IPR020831">
    <property type="entry name" value="GlycerAld/Erythrose_P_DH"/>
</dbReference>
<dbReference type="PANTHER" id="PTHR10836:SF111">
    <property type="entry name" value="GLYCERALDEHYDE-3-PHOSPHATE DEHYDROGENASE"/>
    <property type="match status" value="1"/>
</dbReference>
<evidence type="ECO:0000256" key="8">
    <source>
        <dbReference type="ARBA" id="ARBA00022490"/>
    </source>
</evidence>
<comment type="similarity">
    <text evidence="5">Belongs to the glyceraldehyde-3-phosphate dehydrogenase family.</text>
</comment>
<keyword evidence="12" id="KW-0810">Translation regulation</keyword>
<feature type="domain" description="Glyceraldehyde 3-phosphate dehydrogenase catalytic" evidence="22">
    <location>
        <begin position="13"/>
        <end position="93"/>
    </location>
</feature>
<comment type="subcellular location">
    <subcellularLocation>
        <location evidence="2">Cytoplasm</location>
        <location evidence="2">Cytoskeleton</location>
    </subcellularLocation>
    <subcellularLocation>
        <location evidence="3">Cytoplasm</location>
        <location evidence="3">Cytosol</location>
    </subcellularLocation>
    <subcellularLocation>
        <location evidence="1">Nucleus</location>
    </subcellularLocation>
</comment>
<dbReference type="SUPFAM" id="SSF55347">
    <property type="entry name" value="Glyceraldehyde-3-phosphate dehydrogenase-like, C-terminal domain"/>
    <property type="match status" value="1"/>
</dbReference>
<organism evidence="23 24">
    <name type="scientific">Pteropus alecto</name>
    <name type="common">Black flying fox</name>
    <dbReference type="NCBI Taxonomy" id="9402"/>
    <lineage>
        <taxon>Eukaryota</taxon>
        <taxon>Metazoa</taxon>
        <taxon>Chordata</taxon>
        <taxon>Craniata</taxon>
        <taxon>Vertebrata</taxon>
        <taxon>Euteleostomi</taxon>
        <taxon>Mammalia</taxon>
        <taxon>Eutheria</taxon>
        <taxon>Laurasiatheria</taxon>
        <taxon>Chiroptera</taxon>
        <taxon>Yinpterochiroptera</taxon>
        <taxon>Pteropodoidea</taxon>
        <taxon>Pteropodidae</taxon>
        <taxon>Pteropodinae</taxon>
        <taxon>Pteropus</taxon>
    </lineage>
</organism>
<evidence type="ECO:0000256" key="10">
    <source>
        <dbReference type="ARBA" id="ARBA00022703"/>
    </source>
</evidence>
<evidence type="ECO:0000256" key="16">
    <source>
        <dbReference type="ARBA" id="ARBA00023212"/>
    </source>
</evidence>
<evidence type="ECO:0000256" key="1">
    <source>
        <dbReference type="ARBA" id="ARBA00004123"/>
    </source>
</evidence>
<evidence type="ECO:0000256" key="4">
    <source>
        <dbReference type="ARBA" id="ARBA00004869"/>
    </source>
</evidence>
<evidence type="ECO:0000256" key="17">
    <source>
        <dbReference type="ARBA" id="ARBA00023242"/>
    </source>
</evidence>
<sequence length="93" mass="10138">MPSLHPDYRWPLWHDGQGATQNIIPVSIGAAKAVGKVIPELNGKFTGWPSVSPPLNVLVMDLTCHLEEASKYDDIKKLASEGPLKGILGYNED</sequence>
<keyword evidence="15" id="KW-0324">Glycolysis</keyword>
<evidence type="ECO:0000259" key="22">
    <source>
        <dbReference type="Pfam" id="PF02800"/>
    </source>
</evidence>
<evidence type="ECO:0000256" key="14">
    <source>
        <dbReference type="ARBA" id="ARBA00023027"/>
    </source>
</evidence>
<comment type="subunit">
    <text evidence="19">Homotetramer. Interacts with TPPP; the interaction is direct. Interacts (when S-nitrosylated) with SIAH1; leading to nuclear translocation. Interacts with RILPL1/GOSPEL, leading to prevent the interaction between GAPDH and SIAH1 and prevent nuclear translocation. Interacts with CHP1; the interaction increases the binding of CHP1 with microtubules. Associates with microtubules. Interacts with EIF1AD, USP25, PRKCI and WARS1. Interacts with phosphorylated RPL13A; inhibited by oxidatively-modified low-densitity lipoprotein (LDL(ox)). Component of the GAIT complex. Interacts with FKBP6; leading to inhibit GAPDH catalytic activity. Interacts with TRAF2, promoting TRAF2 ubiquitination. Interacts with TRAF3, promoting TRAF3 ubiquitination.</text>
</comment>
<evidence type="ECO:0000256" key="12">
    <source>
        <dbReference type="ARBA" id="ARBA00022845"/>
    </source>
</evidence>
<dbReference type="GO" id="GO:0006915">
    <property type="term" value="P:apoptotic process"/>
    <property type="evidence" value="ECO:0007669"/>
    <property type="project" value="UniProtKB-KW"/>
</dbReference>
<evidence type="ECO:0000256" key="11">
    <source>
        <dbReference type="ARBA" id="ARBA00022799"/>
    </source>
</evidence>
<comment type="pathway">
    <text evidence="4">Carbohydrate degradation; glycolysis; pyruvate from D-glyceraldehyde 3-phosphate: step 1/5.</text>
</comment>
<gene>
    <name evidence="23" type="ORF">PAL_GLEAN10023383</name>
</gene>
<protein>
    <recommendedName>
        <fullName evidence="7">Glyceraldehyde-3-phosphate dehydrogenase</fullName>
        <ecNumber evidence="6">1.2.1.12</ecNumber>
    </recommendedName>
    <alternativeName>
        <fullName evidence="18">Peptidyl-cysteine S-nitrosylase GAPDH</fullName>
    </alternativeName>
</protein>
<dbReference type="STRING" id="9402.L5K177"/>
<dbReference type="InterPro" id="IPR020829">
    <property type="entry name" value="GlycerAld_3-P_DH_cat"/>
</dbReference>
<evidence type="ECO:0000256" key="9">
    <source>
        <dbReference type="ARBA" id="ARBA00022679"/>
    </source>
</evidence>
<dbReference type="EC" id="1.2.1.12" evidence="6"/>
<evidence type="ECO:0000256" key="15">
    <source>
        <dbReference type="ARBA" id="ARBA00023152"/>
    </source>
</evidence>
<dbReference type="GO" id="GO:0006096">
    <property type="term" value="P:glycolytic process"/>
    <property type="evidence" value="ECO:0007669"/>
    <property type="project" value="UniProtKB-KW"/>
</dbReference>
<keyword evidence="9" id="KW-0808">Transferase</keyword>
<dbReference type="GO" id="GO:0016740">
    <property type="term" value="F:transferase activity"/>
    <property type="evidence" value="ECO:0007669"/>
    <property type="project" value="UniProtKB-KW"/>
</dbReference>
<keyword evidence="13" id="KW-0560">Oxidoreductase</keyword>
<keyword evidence="24" id="KW-1185">Reference proteome</keyword>
<evidence type="ECO:0000256" key="19">
    <source>
        <dbReference type="ARBA" id="ARBA00046997"/>
    </source>
</evidence>
<keyword evidence="11" id="KW-0702">S-nitrosylation</keyword>
<dbReference type="GO" id="GO:0005634">
    <property type="term" value="C:nucleus"/>
    <property type="evidence" value="ECO:0007669"/>
    <property type="project" value="UniProtKB-SubCell"/>
</dbReference>
<evidence type="ECO:0000256" key="18">
    <source>
        <dbReference type="ARBA" id="ARBA00031890"/>
    </source>
</evidence>
<proteinExistence type="inferred from homology"/>
<evidence type="ECO:0000256" key="13">
    <source>
        <dbReference type="ARBA" id="ARBA00023002"/>
    </source>
</evidence>
<keyword evidence="8" id="KW-0963">Cytoplasm</keyword>
<reference evidence="24" key="1">
    <citation type="journal article" date="2013" name="Science">
        <title>Comparative analysis of bat genomes provides insight into the evolution of flight and immunity.</title>
        <authorList>
            <person name="Zhang G."/>
            <person name="Cowled C."/>
            <person name="Shi Z."/>
            <person name="Huang Z."/>
            <person name="Bishop-Lilly K.A."/>
            <person name="Fang X."/>
            <person name="Wynne J.W."/>
            <person name="Xiong Z."/>
            <person name="Baker M.L."/>
            <person name="Zhao W."/>
            <person name="Tachedjian M."/>
            <person name="Zhu Y."/>
            <person name="Zhou P."/>
            <person name="Jiang X."/>
            <person name="Ng J."/>
            <person name="Yang L."/>
            <person name="Wu L."/>
            <person name="Xiao J."/>
            <person name="Feng Y."/>
            <person name="Chen Y."/>
            <person name="Sun X."/>
            <person name="Zhang Y."/>
            <person name="Marsh G.A."/>
            <person name="Crameri G."/>
            <person name="Broder C.C."/>
            <person name="Frey K.G."/>
            <person name="Wang L.F."/>
            <person name="Wang J."/>
        </authorList>
    </citation>
    <scope>NUCLEOTIDE SEQUENCE [LARGE SCALE GENOMIC DNA]</scope>
</reference>
<evidence type="ECO:0000313" key="24">
    <source>
        <dbReference type="Proteomes" id="UP000010552"/>
    </source>
</evidence>
<comment type="catalytic activity">
    <reaction evidence="21">
        <text>S-nitroso-L-cysteinyl-[GAPDH] + L-cysteinyl-[protein] = L-cysteinyl-[GAPDH] + S-nitroso-L-cysteinyl-[protein]</text>
        <dbReference type="Rhea" id="RHEA:66684"/>
        <dbReference type="Rhea" id="RHEA-COMP:10131"/>
        <dbReference type="Rhea" id="RHEA-COMP:17089"/>
        <dbReference type="Rhea" id="RHEA-COMP:17090"/>
        <dbReference type="Rhea" id="RHEA-COMP:17091"/>
        <dbReference type="ChEBI" id="CHEBI:29950"/>
        <dbReference type="ChEBI" id="CHEBI:149494"/>
    </reaction>
    <physiologicalReaction direction="left-to-right" evidence="21">
        <dbReference type="Rhea" id="RHEA:66685"/>
    </physiologicalReaction>
</comment>
<evidence type="ECO:0000256" key="7">
    <source>
        <dbReference type="ARBA" id="ARBA00021022"/>
    </source>
</evidence>
<keyword evidence="17" id="KW-0539">Nucleus</keyword>
<dbReference type="AlphaFoldDB" id="L5K177"/>
<dbReference type="GO" id="GO:0005829">
    <property type="term" value="C:cytosol"/>
    <property type="evidence" value="ECO:0007669"/>
    <property type="project" value="UniProtKB-SubCell"/>
</dbReference>
<dbReference type="GO" id="GO:0004365">
    <property type="term" value="F:glyceraldehyde-3-phosphate dehydrogenase (NAD+) (phosphorylating) activity"/>
    <property type="evidence" value="ECO:0007669"/>
    <property type="project" value="UniProtKB-EC"/>
</dbReference>
<keyword evidence="10" id="KW-0053">Apoptosis</keyword>
<evidence type="ECO:0000256" key="2">
    <source>
        <dbReference type="ARBA" id="ARBA00004245"/>
    </source>
</evidence>
<evidence type="ECO:0000256" key="5">
    <source>
        <dbReference type="ARBA" id="ARBA00007406"/>
    </source>
</evidence>
<dbReference type="Pfam" id="PF02800">
    <property type="entry name" value="Gp_dh_C"/>
    <property type="match status" value="1"/>
</dbReference>
<dbReference type="Gene3D" id="3.30.360.10">
    <property type="entry name" value="Dihydrodipicolinate Reductase, domain 2"/>
    <property type="match status" value="1"/>
</dbReference>
<accession>L5K177</accession>
<comment type="catalytic activity">
    <reaction evidence="20">
        <text>D-glyceraldehyde 3-phosphate + phosphate + NAD(+) = (2R)-3-phospho-glyceroyl phosphate + NADH + H(+)</text>
        <dbReference type="Rhea" id="RHEA:10300"/>
        <dbReference type="ChEBI" id="CHEBI:15378"/>
        <dbReference type="ChEBI" id="CHEBI:43474"/>
        <dbReference type="ChEBI" id="CHEBI:57540"/>
        <dbReference type="ChEBI" id="CHEBI:57604"/>
        <dbReference type="ChEBI" id="CHEBI:57945"/>
        <dbReference type="ChEBI" id="CHEBI:59776"/>
        <dbReference type="EC" id="1.2.1.12"/>
    </reaction>
</comment>
<dbReference type="InParanoid" id="L5K177"/>
<evidence type="ECO:0000256" key="6">
    <source>
        <dbReference type="ARBA" id="ARBA00013119"/>
    </source>
</evidence>
<keyword evidence="14" id="KW-0520">NAD</keyword>
<evidence type="ECO:0000256" key="3">
    <source>
        <dbReference type="ARBA" id="ARBA00004514"/>
    </source>
</evidence>
<name>L5K177_PTEAL</name>
<keyword evidence="16" id="KW-0206">Cytoskeleton</keyword>